<protein>
    <submittedName>
        <fullName evidence="2">Uncharacterized protein</fullName>
    </submittedName>
</protein>
<feature type="non-terminal residue" evidence="2">
    <location>
        <position position="1"/>
    </location>
</feature>
<organism evidence="2">
    <name type="scientific">marine metagenome</name>
    <dbReference type="NCBI Taxonomy" id="408172"/>
    <lineage>
        <taxon>unclassified sequences</taxon>
        <taxon>metagenomes</taxon>
        <taxon>ecological metagenomes</taxon>
    </lineage>
</organism>
<sequence>DKSISKDCSSEIYIKNSKYKTHNRIIETNIRASSKKNARKKEITASFKKNASKNDYKHVQLSDTNIKKESSPISLEPLIKKINQENLLEKLQETKGKISRDQNKSFSFSTQDLMDFSSSAWEKINSWYLIKRELGLSPDTAWHYSKNLQNTVLQRRFNMSLKDIETIDITFRDEIPIENFKNLLCDFRISNSDKDFKILSIEGNLVIRDDYKRNRILKTQRKKYIQFDIGDVVRYAYKNGETAFLKEIIILLPKSLTEVSRIRPVKSIRFKKRRSNQDFSKTDFPKRLKEKRTRRSFGQQKKITQSNRNPLNIERLNAKLPKWTSRLR</sequence>
<feature type="region of interest" description="Disordered" evidence="1">
    <location>
        <begin position="290"/>
        <end position="311"/>
    </location>
</feature>
<evidence type="ECO:0000313" key="2">
    <source>
        <dbReference type="EMBL" id="SVB10885.1"/>
    </source>
</evidence>
<dbReference type="EMBL" id="UINC01028960">
    <property type="protein sequence ID" value="SVB10885.1"/>
    <property type="molecule type" value="Genomic_DNA"/>
</dbReference>
<reference evidence="2" key="1">
    <citation type="submission" date="2018-05" db="EMBL/GenBank/DDBJ databases">
        <authorList>
            <person name="Lanie J.A."/>
            <person name="Ng W.-L."/>
            <person name="Kazmierczak K.M."/>
            <person name="Andrzejewski T.M."/>
            <person name="Davidsen T.M."/>
            <person name="Wayne K.J."/>
            <person name="Tettelin H."/>
            <person name="Glass J.I."/>
            <person name="Rusch D."/>
            <person name="Podicherti R."/>
            <person name="Tsui H.-C.T."/>
            <person name="Winkler M.E."/>
        </authorList>
    </citation>
    <scope>NUCLEOTIDE SEQUENCE</scope>
</reference>
<evidence type="ECO:0000256" key="1">
    <source>
        <dbReference type="SAM" id="MobiDB-lite"/>
    </source>
</evidence>
<feature type="compositionally biased region" description="Polar residues" evidence="1">
    <location>
        <begin position="296"/>
        <end position="310"/>
    </location>
</feature>
<proteinExistence type="predicted"/>
<gene>
    <name evidence="2" type="ORF">METZ01_LOCUS163739</name>
</gene>
<name>A0A382BAQ0_9ZZZZ</name>
<accession>A0A382BAQ0</accession>
<dbReference type="AlphaFoldDB" id="A0A382BAQ0"/>